<feature type="domain" description="Putative regulatory protein FmdB zinc ribbon" evidence="2">
    <location>
        <begin position="1"/>
        <end position="43"/>
    </location>
</feature>
<dbReference type="HOGENOM" id="CLU_136025_4_0_7"/>
<reference evidence="3 4" key="1">
    <citation type="submission" date="2006-10" db="EMBL/GenBank/DDBJ databases">
        <title>Complete sequence of Syntrophobacter fumaroxidans MPOB.</title>
        <authorList>
            <consortium name="US DOE Joint Genome Institute"/>
            <person name="Copeland A."/>
            <person name="Lucas S."/>
            <person name="Lapidus A."/>
            <person name="Barry K."/>
            <person name="Detter J.C."/>
            <person name="Glavina del Rio T."/>
            <person name="Hammon N."/>
            <person name="Israni S."/>
            <person name="Pitluck S."/>
            <person name="Goltsman E.G."/>
            <person name="Martinez M."/>
            <person name="Schmutz J."/>
            <person name="Larimer F."/>
            <person name="Land M."/>
            <person name="Hauser L."/>
            <person name="Kyrpides N."/>
            <person name="Kim E."/>
            <person name="Boone D.R."/>
            <person name="Brockman F."/>
            <person name="Culley D."/>
            <person name="Ferry J."/>
            <person name="Gunsalus R."/>
            <person name="McInerney M.J."/>
            <person name="Morrison M."/>
            <person name="Plugge C."/>
            <person name="Rohlin L."/>
            <person name="Scholten J."/>
            <person name="Sieber J."/>
            <person name="Stams A.J.M."/>
            <person name="Worm P."/>
            <person name="Henstra A.M."/>
            <person name="Richardson P."/>
        </authorList>
    </citation>
    <scope>NUCLEOTIDE SEQUENCE [LARGE SCALE GENOMIC DNA]</scope>
    <source>
        <strain evidence="4">DSM 10017 / MPOB</strain>
    </source>
</reference>
<sequence length="85" mass="9189">MPIYEFRCTKCGHIREFIMTGSDREIDMKCEECGGDDLERVMSSVNYAMGSSGSSSGRDSSPSATTRTCAPGKSCTTLKLPGHTK</sequence>
<dbReference type="SMART" id="SM00834">
    <property type="entry name" value="CxxC_CXXC_SSSS"/>
    <property type="match status" value="1"/>
</dbReference>
<dbReference type="RefSeq" id="WP_011699390.1">
    <property type="nucleotide sequence ID" value="NC_008554.1"/>
</dbReference>
<dbReference type="AlphaFoldDB" id="A0LLC0"/>
<dbReference type="Pfam" id="PF09723">
    <property type="entry name" value="Zn_ribbon_8"/>
    <property type="match status" value="1"/>
</dbReference>
<organism evidence="3 4">
    <name type="scientific">Syntrophobacter fumaroxidans (strain DSM 10017 / MPOB)</name>
    <dbReference type="NCBI Taxonomy" id="335543"/>
    <lineage>
        <taxon>Bacteria</taxon>
        <taxon>Pseudomonadati</taxon>
        <taxon>Thermodesulfobacteriota</taxon>
        <taxon>Syntrophobacteria</taxon>
        <taxon>Syntrophobacterales</taxon>
        <taxon>Syntrophobacteraceae</taxon>
        <taxon>Syntrophobacter</taxon>
    </lineage>
</organism>
<dbReference type="Proteomes" id="UP000001784">
    <property type="component" value="Chromosome"/>
</dbReference>
<dbReference type="InterPro" id="IPR013429">
    <property type="entry name" value="Regulatory_FmdB_Zinc_ribbon"/>
</dbReference>
<keyword evidence="4" id="KW-1185">Reference proteome</keyword>
<dbReference type="STRING" id="335543.Sfum_2544"/>
<protein>
    <submittedName>
        <fullName evidence="3">Putative regulatory protein, FmdB family</fullName>
    </submittedName>
</protein>
<name>A0LLC0_SYNFM</name>
<evidence type="ECO:0000313" key="4">
    <source>
        <dbReference type="Proteomes" id="UP000001784"/>
    </source>
</evidence>
<dbReference type="eggNOG" id="COG2331">
    <property type="taxonomic scope" value="Bacteria"/>
</dbReference>
<accession>A0LLC0</accession>
<dbReference type="EMBL" id="CP000478">
    <property type="protein sequence ID" value="ABK18222.1"/>
    <property type="molecule type" value="Genomic_DNA"/>
</dbReference>
<feature type="compositionally biased region" description="Low complexity" evidence="1">
    <location>
        <begin position="47"/>
        <end position="63"/>
    </location>
</feature>
<evidence type="ECO:0000256" key="1">
    <source>
        <dbReference type="SAM" id="MobiDB-lite"/>
    </source>
</evidence>
<feature type="region of interest" description="Disordered" evidence="1">
    <location>
        <begin position="47"/>
        <end position="85"/>
    </location>
</feature>
<dbReference type="KEGG" id="sfu:Sfum_2544"/>
<evidence type="ECO:0000313" key="3">
    <source>
        <dbReference type="EMBL" id="ABK18222.1"/>
    </source>
</evidence>
<dbReference type="InParanoid" id="A0LLC0"/>
<proteinExistence type="predicted"/>
<evidence type="ECO:0000259" key="2">
    <source>
        <dbReference type="SMART" id="SM00834"/>
    </source>
</evidence>
<dbReference type="NCBIfam" id="TIGR02605">
    <property type="entry name" value="CxxC_CxxC_SSSS"/>
    <property type="match status" value="1"/>
</dbReference>
<dbReference type="OrthoDB" id="9813321at2"/>
<gene>
    <name evidence="3" type="ordered locus">Sfum_2544</name>
</gene>